<dbReference type="Proteomes" id="UP000828390">
    <property type="component" value="Unassembled WGS sequence"/>
</dbReference>
<dbReference type="EMBL" id="JAIWYP010000008">
    <property type="protein sequence ID" value="KAH3779784.1"/>
    <property type="molecule type" value="Genomic_DNA"/>
</dbReference>
<organism evidence="1 2">
    <name type="scientific">Dreissena polymorpha</name>
    <name type="common">Zebra mussel</name>
    <name type="synonym">Mytilus polymorpha</name>
    <dbReference type="NCBI Taxonomy" id="45954"/>
    <lineage>
        <taxon>Eukaryota</taxon>
        <taxon>Metazoa</taxon>
        <taxon>Spiralia</taxon>
        <taxon>Lophotrochozoa</taxon>
        <taxon>Mollusca</taxon>
        <taxon>Bivalvia</taxon>
        <taxon>Autobranchia</taxon>
        <taxon>Heteroconchia</taxon>
        <taxon>Euheterodonta</taxon>
        <taxon>Imparidentia</taxon>
        <taxon>Neoheterodontei</taxon>
        <taxon>Myida</taxon>
        <taxon>Dreissenoidea</taxon>
        <taxon>Dreissenidae</taxon>
        <taxon>Dreissena</taxon>
    </lineage>
</organism>
<evidence type="ECO:0000313" key="1">
    <source>
        <dbReference type="EMBL" id="KAH3779784.1"/>
    </source>
</evidence>
<proteinExistence type="predicted"/>
<reference evidence="1" key="1">
    <citation type="journal article" date="2019" name="bioRxiv">
        <title>The Genome of the Zebra Mussel, Dreissena polymorpha: A Resource for Invasive Species Research.</title>
        <authorList>
            <person name="McCartney M.A."/>
            <person name="Auch B."/>
            <person name="Kono T."/>
            <person name="Mallez S."/>
            <person name="Zhang Y."/>
            <person name="Obille A."/>
            <person name="Becker A."/>
            <person name="Abrahante J.E."/>
            <person name="Garbe J."/>
            <person name="Badalamenti J.P."/>
            <person name="Herman A."/>
            <person name="Mangelson H."/>
            <person name="Liachko I."/>
            <person name="Sullivan S."/>
            <person name="Sone E.D."/>
            <person name="Koren S."/>
            <person name="Silverstein K.A.T."/>
            <person name="Beckman K.B."/>
            <person name="Gohl D.M."/>
        </authorList>
    </citation>
    <scope>NUCLEOTIDE SEQUENCE</scope>
    <source>
        <strain evidence="1">Duluth1</strain>
        <tissue evidence="1">Whole animal</tissue>
    </source>
</reference>
<dbReference type="AlphaFoldDB" id="A0A9D4EFQ6"/>
<gene>
    <name evidence="1" type="ORF">DPMN_157590</name>
</gene>
<dbReference type="InterPro" id="IPR043129">
    <property type="entry name" value="ATPase_NBD"/>
</dbReference>
<name>A0A9D4EFQ6_DREPO</name>
<accession>A0A9D4EFQ6</accession>
<keyword evidence="2" id="KW-1185">Reference proteome</keyword>
<reference evidence="1" key="2">
    <citation type="submission" date="2020-11" db="EMBL/GenBank/DDBJ databases">
        <authorList>
            <person name="McCartney M.A."/>
            <person name="Auch B."/>
            <person name="Kono T."/>
            <person name="Mallez S."/>
            <person name="Becker A."/>
            <person name="Gohl D.M."/>
            <person name="Silverstein K.A.T."/>
            <person name="Koren S."/>
            <person name="Bechman K.B."/>
            <person name="Herman A."/>
            <person name="Abrahante J.E."/>
            <person name="Garbe J."/>
        </authorList>
    </citation>
    <scope>NUCLEOTIDE SEQUENCE</scope>
    <source>
        <strain evidence="1">Duluth1</strain>
        <tissue evidence="1">Whole animal</tissue>
    </source>
</reference>
<comment type="caution">
    <text evidence="1">The sequence shown here is derived from an EMBL/GenBank/DDBJ whole genome shotgun (WGS) entry which is preliminary data.</text>
</comment>
<dbReference type="Gene3D" id="3.30.420.40">
    <property type="match status" value="1"/>
</dbReference>
<dbReference type="SUPFAM" id="SSF53067">
    <property type="entry name" value="Actin-like ATPase domain"/>
    <property type="match status" value="1"/>
</dbReference>
<protein>
    <submittedName>
        <fullName evidence="1">Uncharacterized protein</fullName>
    </submittedName>
</protein>
<sequence>MPIFSMAIRYLYEQLLEAVRLQVPEMTEACLKYVVTVPAIWDDNAKQFMREAAINV</sequence>
<evidence type="ECO:0000313" key="2">
    <source>
        <dbReference type="Proteomes" id="UP000828390"/>
    </source>
</evidence>